<protein>
    <recommendedName>
        <fullName evidence="1">ChrR-like cupin domain-containing protein</fullName>
    </recommendedName>
</protein>
<organism evidence="2 3">
    <name type="scientific">Mycolicibacterium phocaicum</name>
    <dbReference type="NCBI Taxonomy" id="319706"/>
    <lineage>
        <taxon>Bacteria</taxon>
        <taxon>Bacillati</taxon>
        <taxon>Actinomycetota</taxon>
        <taxon>Actinomycetes</taxon>
        <taxon>Mycobacteriales</taxon>
        <taxon>Mycobacteriaceae</taxon>
        <taxon>Mycolicibacterium</taxon>
    </lineage>
</organism>
<dbReference type="Proteomes" id="UP000309984">
    <property type="component" value="Unassembled WGS sequence"/>
</dbReference>
<feature type="domain" description="ChrR-like cupin" evidence="1">
    <location>
        <begin position="43"/>
        <end position="122"/>
    </location>
</feature>
<proteinExistence type="predicted"/>
<reference evidence="2 3" key="1">
    <citation type="submission" date="2018-01" db="EMBL/GenBank/DDBJ databases">
        <title>Comparative genomics of Mycobacterium mucogenicum and Mycobacterium neoaurum clade members emphasizing tRNA and non-coding RNA.</title>
        <authorList>
            <person name="Behra P.R.K."/>
            <person name="Pettersson B.M.F."/>
            <person name="Das S."/>
            <person name="Dasgupta S."/>
            <person name="Kirsebom L.A."/>
        </authorList>
    </citation>
    <scope>NUCLEOTIDE SEQUENCE [LARGE SCALE GENOMIC DNA]</scope>
    <source>
        <strain evidence="2 3">DSM 45104</strain>
    </source>
</reference>
<evidence type="ECO:0000313" key="3">
    <source>
        <dbReference type="Proteomes" id="UP000309984"/>
    </source>
</evidence>
<keyword evidence="3" id="KW-1185">Reference proteome</keyword>
<dbReference type="InterPro" id="IPR014710">
    <property type="entry name" value="RmlC-like_jellyroll"/>
</dbReference>
<evidence type="ECO:0000313" key="2">
    <source>
        <dbReference type="EMBL" id="TLH70503.1"/>
    </source>
</evidence>
<dbReference type="InterPro" id="IPR011051">
    <property type="entry name" value="RmlC_Cupin_sf"/>
</dbReference>
<sequence>MTAIASPEMVTTLSGAPLPLVALPQGELLTVNLAETPLLKDALGPGMSFHPLRLDTERGEYVILARMAPGVGLQLHYHTGPAQVYTFQGCWFYREYPDQPQTAGSYLYEPGGSVHTFFTPEDNTEDTVALIIVDGANVNFNEDGSFHSILDAVSLHYLTETVSAAQGTTPVFVHGGTAGVVKP</sequence>
<dbReference type="SUPFAM" id="SSF51182">
    <property type="entry name" value="RmlC-like cupins"/>
    <property type="match status" value="1"/>
</dbReference>
<dbReference type="Pfam" id="PF12973">
    <property type="entry name" value="Cupin_7"/>
    <property type="match status" value="1"/>
</dbReference>
<dbReference type="InterPro" id="IPR025979">
    <property type="entry name" value="ChrR-like_cupin_dom"/>
</dbReference>
<evidence type="ECO:0000259" key="1">
    <source>
        <dbReference type="Pfam" id="PF12973"/>
    </source>
</evidence>
<comment type="caution">
    <text evidence="2">The sequence shown here is derived from an EMBL/GenBank/DDBJ whole genome shotgun (WGS) entry which is preliminary data.</text>
</comment>
<dbReference type="CDD" id="cd20302">
    <property type="entry name" value="cupin_DAD"/>
    <property type="match status" value="1"/>
</dbReference>
<dbReference type="Gene3D" id="2.60.120.10">
    <property type="entry name" value="Jelly Rolls"/>
    <property type="match status" value="1"/>
</dbReference>
<dbReference type="EMBL" id="POTM01000025">
    <property type="protein sequence ID" value="TLH70503.1"/>
    <property type="molecule type" value="Genomic_DNA"/>
</dbReference>
<accession>A0A7I7ZMT6</accession>
<name>A0A7I7ZMT6_9MYCO</name>
<dbReference type="AlphaFoldDB" id="A0A7I7ZMT6"/>
<dbReference type="RefSeq" id="WP_138248673.1">
    <property type="nucleotide sequence ID" value="NZ_AP022616.1"/>
</dbReference>
<gene>
    <name evidence="2" type="ORF">C1S79_08720</name>
</gene>